<dbReference type="InterPro" id="IPR015853">
    <property type="entry name" value="ABC_transpr_FbpC"/>
</dbReference>
<dbReference type="PROSITE" id="PS50893">
    <property type="entry name" value="ABC_TRANSPORTER_2"/>
    <property type="match status" value="1"/>
</dbReference>
<dbReference type="InterPro" id="IPR003593">
    <property type="entry name" value="AAA+_ATPase"/>
</dbReference>
<comment type="caution">
    <text evidence="12">The sequence shown here is derived from an EMBL/GenBank/DDBJ whole genome shotgun (WGS) entry which is preliminary data.</text>
</comment>
<name>A0ABW1I7V9_9PSEU</name>
<keyword evidence="3" id="KW-0410">Iron transport</keyword>
<proteinExistence type="predicted"/>
<protein>
    <submittedName>
        <fullName evidence="12">ABC transporter ATP-binding protein</fullName>
    </submittedName>
</protein>
<keyword evidence="4" id="KW-0997">Cell inner membrane</keyword>
<evidence type="ECO:0000256" key="8">
    <source>
        <dbReference type="ARBA" id="ARBA00023004"/>
    </source>
</evidence>
<organism evidence="12 13">
    <name type="scientific">Pseudonocardia lutea</name>
    <dbReference type="NCBI Taxonomy" id="2172015"/>
    <lineage>
        <taxon>Bacteria</taxon>
        <taxon>Bacillati</taxon>
        <taxon>Actinomycetota</taxon>
        <taxon>Actinomycetes</taxon>
        <taxon>Pseudonocardiales</taxon>
        <taxon>Pseudonocardiaceae</taxon>
        <taxon>Pseudonocardia</taxon>
    </lineage>
</organism>
<evidence type="ECO:0000256" key="7">
    <source>
        <dbReference type="ARBA" id="ARBA00022967"/>
    </source>
</evidence>
<evidence type="ECO:0000259" key="11">
    <source>
        <dbReference type="PROSITE" id="PS50893"/>
    </source>
</evidence>
<keyword evidence="9" id="KW-0406">Ion transport</keyword>
<accession>A0ABW1I7V9</accession>
<feature type="domain" description="ABC transporter" evidence="11">
    <location>
        <begin position="5"/>
        <end position="235"/>
    </location>
</feature>
<evidence type="ECO:0000313" key="12">
    <source>
        <dbReference type="EMBL" id="MFC5948364.1"/>
    </source>
</evidence>
<dbReference type="Proteomes" id="UP001596119">
    <property type="component" value="Unassembled WGS sequence"/>
</dbReference>
<dbReference type="InterPro" id="IPR050093">
    <property type="entry name" value="ABC_SmlMolc_Importer"/>
</dbReference>
<dbReference type="SUPFAM" id="SSF52540">
    <property type="entry name" value="P-loop containing nucleoside triphosphate hydrolases"/>
    <property type="match status" value="1"/>
</dbReference>
<dbReference type="Gene3D" id="3.40.50.300">
    <property type="entry name" value="P-loop containing nucleotide triphosphate hydrolases"/>
    <property type="match status" value="1"/>
</dbReference>
<evidence type="ECO:0000256" key="1">
    <source>
        <dbReference type="ARBA" id="ARBA00022448"/>
    </source>
</evidence>
<dbReference type="InterPro" id="IPR003439">
    <property type="entry name" value="ABC_transporter-like_ATP-bd"/>
</dbReference>
<evidence type="ECO:0000256" key="9">
    <source>
        <dbReference type="ARBA" id="ARBA00023065"/>
    </source>
</evidence>
<dbReference type="EMBL" id="JBHSQK010000015">
    <property type="protein sequence ID" value="MFC5948364.1"/>
    <property type="molecule type" value="Genomic_DNA"/>
</dbReference>
<evidence type="ECO:0000256" key="3">
    <source>
        <dbReference type="ARBA" id="ARBA00022496"/>
    </source>
</evidence>
<dbReference type="Pfam" id="PF00005">
    <property type="entry name" value="ABC_tran"/>
    <property type="match status" value="1"/>
</dbReference>
<reference evidence="13" key="1">
    <citation type="journal article" date="2019" name="Int. J. Syst. Evol. Microbiol.">
        <title>The Global Catalogue of Microorganisms (GCM) 10K type strain sequencing project: providing services to taxonomists for standard genome sequencing and annotation.</title>
        <authorList>
            <consortium name="The Broad Institute Genomics Platform"/>
            <consortium name="The Broad Institute Genome Sequencing Center for Infectious Disease"/>
            <person name="Wu L."/>
            <person name="Ma J."/>
        </authorList>
    </citation>
    <scope>NUCLEOTIDE SEQUENCE [LARGE SCALE GENOMIC DNA]</scope>
    <source>
        <strain evidence="13">CGMCC 4.7397</strain>
    </source>
</reference>
<dbReference type="CDD" id="cd03259">
    <property type="entry name" value="ABC_Carb_Solutes_like"/>
    <property type="match status" value="1"/>
</dbReference>
<keyword evidence="6 12" id="KW-0067">ATP-binding</keyword>
<keyword evidence="1" id="KW-0813">Transport</keyword>
<keyword evidence="8" id="KW-0408">Iron</keyword>
<dbReference type="Pfam" id="PF08402">
    <property type="entry name" value="TOBE_2"/>
    <property type="match status" value="1"/>
</dbReference>
<evidence type="ECO:0000256" key="10">
    <source>
        <dbReference type="ARBA" id="ARBA00023136"/>
    </source>
</evidence>
<dbReference type="PANTHER" id="PTHR42781">
    <property type="entry name" value="SPERMIDINE/PUTRESCINE IMPORT ATP-BINDING PROTEIN POTA"/>
    <property type="match status" value="1"/>
</dbReference>
<dbReference type="PROSITE" id="PS00211">
    <property type="entry name" value="ABC_TRANSPORTER_1"/>
    <property type="match status" value="1"/>
</dbReference>
<keyword evidence="7" id="KW-1278">Translocase</keyword>
<dbReference type="GO" id="GO:0005524">
    <property type="term" value="F:ATP binding"/>
    <property type="evidence" value="ECO:0007669"/>
    <property type="project" value="UniProtKB-KW"/>
</dbReference>
<sequence>MSAGLTVAGVHAGHPGVPVLHGVDLEVPAGALVAVLGGSGSGKTTLLRCVAGFHPLAAGTIRLGDRVVAGPGVDVPPERRRVGLVPQDGSLFAHLSVAANVGFGLDRAARRGPRVRELLDLVGLADLADRMPQELSGGQQQRVALARALAPDPALVLLDEPFSALDAGLRAEVREQVRGALRTAGTTAVLVTHDQQEALGVADLVALLRDGRVVQVAPPREIYGAPSDVGVGTFVGEAVVLPAVARGGRAESVLGALPVAAADGPGRLLVRPEQLRLRPGGPARVREVIFHGHDATVLVELGGTALRCRTAEPETPEPGTKVSLEVRGPVRFYPD</sequence>
<evidence type="ECO:0000256" key="2">
    <source>
        <dbReference type="ARBA" id="ARBA00022475"/>
    </source>
</evidence>
<keyword evidence="2" id="KW-1003">Cell membrane</keyword>
<evidence type="ECO:0000256" key="6">
    <source>
        <dbReference type="ARBA" id="ARBA00022840"/>
    </source>
</evidence>
<keyword evidence="5" id="KW-0547">Nucleotide-binding</keyword>
<gene>
    <name evidence="12" type="ORF">ACFQH9_08765</name>
</gene>
<keyword evidence="10" id="KW-0472">Membrane</keyword>
<dbReference type="InterPro" id="IPR027417">
    <property type="entry name" value="P-loop_NTPase"/>
</dbReference>
<dbReference type="RefSeq" id="WP_379565417.1">
    <property type="nucleotide sequence ID" value="NZ_JBHSQK010000015.1"/>
</dbReference>
<dbReference type="SMART" id="SM00382">
    <property type="entry name" value="AAA"/>
    <property type="match status" value="1"/>
</dbReference>
<evidence type="ECO:0000313" key="13">
    <source>
        <dbReference type="Proteomes" id="UP001596119"/>
    </source>
</evidence>
<dbReference type="InterPro" id="IPR008995">
    <property type="entry name" value="Mo/tungstate-bd_C_term_dom"/>
</dbReference>
<dbReference type="PANTHER" id="PTHR42781:SF5">
    <property type="entry name" value="PUTRESCINE TRANSPORT ATP-BINDING PROTEIN POTG"/>
    <property type="match status" value="1"/>
</dbReference>
<keyword evidence="13" id="KW-1185">Reference proteome</keyword>
<evidence type="ECO:0000256" key="4">
    <source>
        <dbReference type="ARBA" id="ARBA00022519"/>
    </source>
</evidence>
<dbReference type="InterPro" id="IPR017871">
    <property type="entry name" value="ABC_transporter-like_CS"/>
</dbReference>
<dbReference type="InterPro" id="IPR013611">
    <property type="entry name" value="Transp-assoc_OB_typ2"/>
</dbReference>
<dbReference type="SUPFAM" id="SSF50331">
    <property type="entry name" value="MOP-like"/>
    <property type="match status" value="1"/>
</dbReference>
<evidence type="ECO:0000256" key="5">
    <source>
        <dbReference type="ARBA" id="ARBA00022741"/>
    </source>
</evidence>